<sequence>MTNSDNNGNNAPRPKRNQNFGWHLMMARRRNDWFWCRPKQFIFNYWQNPLCNVIYKKIALAFMKQHYQV</sequence>
<accession>A0A364LFD0</accession>
<organism evidence="1 2">
    <name type="scientific">Legionella quinlivanii</name>
    <dbReference type="NCBI Taxonomy" id="45073"/>
    <lineage>
        <taxon>Bacteria</taxon>
        <taxon>Pseudomonadati</taxon>
        <taxon>Pseudomonadota</taxon>
        <taxon>Gammaproteobacteria</taxon>
        <taxon>Legionellales</taxon>
        <taxon>Legionellaceae</taxon>
        <taxon>Legionella</taxon>
    </lineage>
</organism>
<proteinExistence type="predicted"/>
<dbReference type="AlphaFoldDB" id="A0A364LFD0"/>
<reference evidence="1 2" key="1">
    <citation type="submission" date="2017-02" db="EMBL/GenBank/DDBJ databases">
        <title>Legionella quilivanii strain from human: case report and whole genome sequencing analysis.</title>
        <authorList>
            <person name="Lalancette C."/>
            <person name="Leduc J.-M."/>
            <person name="Levesque S."/>
            <person name="Fournier E."/>
            <person name="Saoud J."/>
            <person name="Faucher S.P."/>
            <person name="Bernard K."/>
            <person name="Martineau C."/>
            <person name="Longtin J."/>
        </authorList>
    </citation>
    <scope>NUCLEOTIDE SEQUENCE [LARGE SCALE GENOMIC DNA]</scope>
    <source>
        <strain evidence="1 2">ID143958</strain>
    </source>
</reference>
<evidence type="ECO:0000313" key="2">
    <source>
        <dbReference type="Proteomes" id="UP000249458"/>
    </source>
</evidence>
<evidence type="ECO:0000313" key="1">
    <source>
        <dbReference type="EMBL" id="RAP34553.1"/>
    </source>
</evidence>
<dbReference type="Proteomes" id="UP000249458">
    <property type="component" value="Unassembled WGS sequence"/>
</dbReference>
<dbReference type="EMBL" id="MVJN01000016">
    <property type="protein sequence ID" value="RAP34553.1"/>
    <property type="molecule type" value="Genomic_DNA"/>
</dbReference>
<protein>
    <submittedName>
        <fullName evidence="1">Uncharacterized protein</fullName>
    </submittedName>
</protein>
<comment type="caution">
    <text evidence="1">The sequence shown here is derived from an EMBL/GenBank/DDBJ whole genome shotgun (WGS) entry which is preliminary data.</text>
</comment>
<gene>
    <name evidence="1" type="ORF">B1207_15655</name>
</gene>
<name>A0A364LFD0_9GAMM</name>